<protein>
    <recommendedName>
        <fullName evidence="5">Lipoprotein</fullName>
    </recommendedName>
</protein>
<gene>
    <name evidence="3" type="ORF">GCM10023198_16870</name>
</gene>
<accession>A0ABP8WZK1</accession>
<feature type="signal peptide" evidence="2">
    <location>
        <begin position="1"/>
        <end position="24"/>
    </location>
</feature>
<feature type="chain" id="PRO_5047084940" description="Lipoprotein" evidence="2">
    <location>
        <begin position="25"/>
        <end position="186"/>
    </location>
</feature>
<evidence type="ECO:0000313" key="4">
    <source>
        <dbReference type="Proteomes" id="UP001500843"/>
    </source>
</evidence>
<proteinExistence type="predicted"/>
<keyword evidence="2" id="KW-0732">Signal</keyword>
<dbReference type="EMBL" id="BAABHM010000009">
    <property type="protein sequence ID" value="GAA4697310.1"/>
    <property type="molecule type" value="Genomic_DNA"/>
</dbReference>
<evidence type="ECO:0000256" key="2">
    <source>
        <dbReference type="SAM" id="SignalP"/>
    </source>
</evidence>
<comment type="caution">
    <text evidence="3">The sequence shown here is derived from an EMBL/GenBank/DDBJ whole genome shotgun (WGS) entry which is preliminary data.</text>
</comment>
<organism evidence="3 4">
    <name type="scientific">Promicromonospora umidemergens</name>
    <dbReference type="NCBI Taxonomy" id="629679"/>
    <lineage>
        <taxon>Bacteria</taxon>
        <taxon>Bacillati</taxon>
        <taxon>Actinomycetota</taxon>
        <taxon>Actinomycetes</taxon>
        <taxon>Micrococcales</taxon>
        <taxon>Promicromonosporaceae</taxon>
        <taxon>Promicromonospora</taxon>
    </lineage>
</organism>
<feature type="region of interest" description="Disordered" evidence="1">
    <location>
        <begin position="21"/>
        <end position="58"/>
    </location>
</feature>
<keyword evidence="4" id="KW-1185">Reference proteome</keyword>
<feature type="compositionally biased region" description="Low complexity" evidence="1">
    <location>
        <begin position="24"/>
        <end position="48"/>
    </location>
</feature>
<sequence>MRRLITTSLVLLLASGCASTADGAAEPAAPTAQTAEPATPTPQTSGPASAPPSEPPRLGAEEAAVRYLEIVRPYNEALEELETAINTGQPVDVQREHATATLAALRAEMKVLRGARWPAKVERHALSLADAGKQAVPSWEAATIAATSEDMVTAVLAALEHDDQAAADAIRRLLSLDQYDESDYSS</sequence>
<evidence type="ECO:0000256" key="1">
    <source>
        <dbReference type="SAM" id="MobiDB-lite"/>
    </source>
</evidence>
<dbReference type="Proteomes" id="UP001500843">
    <property type="component" value="Unassembled WGS sequence"/>
</dbReference>
<reference evidence="4" key="1">
    <citation type="journal article" date="2019" name="Int. J. Syst. Evol. Microbiol.">
        <title>The Global Catalogue of Microorganisms (GCM) 10K type strain sequencing project: providing services to taxonomists for standard genome sequencing and annotation.</title>
        <authorList>
            <consortium name="The Broad Institute Genomics Platform"/>
            <consortium name="The Broad Institute Genome Sequencing Center for Infectious Disease"/>
            <person name="Wu L."/>
            <person name="Ma J."/>
        </authorList>
    </citation>
    <scope>NUCLEOTIDE SEQUENCE [LARGE SCALE GENOMIC DNA]</scope>
    <source>
        <strain evidence="4">JCM 17975</strain>
    </source>
</reference>
<evidence type="ECO:0008006" key="5">
    <source>
        <dbReference type="Google" id="ProtNLM"/>
    </source>
</evidence>
<name>A0ABP8WZK1_9MICO</name>
<dbReference type="RefSeq" id="WP_253874404.1">
    <property type="nucleotide sequence ID" value="NZ_BAABHM010000009.1"/>
</dbReference>
<dbReference type="PROSITE" id="PS51257">
    <property type="entry name" value="PROKAR_LIPOPROTEIN"/>
    <property type="match status" value="1"/>
</dbReference>
<evidence type="ECO:0000313" key="3">
    <source>
        <dbReference type="EMBL" id="GAA4697310.1"/>
    </source>
</evidence>